<protein>
    <submittedName>
        <fullName evidence="3">Sulfatase</fullName>
    </submittedName>
</protein>
<gene>
    <name evidence="3" type="ORF">F0P93_20285</name>
</gene>
<evidence type="ECO:0000256" key="1">
    <source>
        <dbReference type="SAM" id="Phobius"/>
    </source>
</evidence>
<dbReference type="InterPro" id="IPR000917">
    <property type="entry name" value="Sulfatase_N"/>
</dbReference>
<evidence type="ECO:0000313" key="3">
    <source>
        <dbReference type="EMBL" id="KAA9349786.1"/>
    </source>
</evidence>
<dbReference type="InterPro" id="IPR017850">
    <property type="entry name" value="Alkaline_phosphatase_core_sf"/>
</dbReference>
<keyword evidence="4" id="KW-1185">Reference proteome</keyword>
<dbReference type="SUPFAM" id="SSF53649">
    <property type="entry name" value="Alkaline phosphatase-like"/>
    <property type="match status" value="1"/>
</dbReference>
<feature type="domain" description="Sulfatase N-terminal" evidence="2">
    <location>
        <begin position="40"/>
        <end position="370"/>
    </location>
</feature>
<keyword evidence="1" id="KW-0812">Transmembrane</keyword>
<dbReference type="PANTHER" id="PTHR43108">
    <property type="entry name" value="N-ACETYLGLUCOSAMINE-6-SULFATASE FAMILY MEMBER"/>
    <property type="match status" value="1"/>
</dbReference>
<dbReference type="RefSeq" id="WP_150879185.1">
    <property type="nucleotide sequence ID" value="NZ_VTWS01000005.1"/>
</dbReference>
<accession>A0A5N1JF80</accession>
<sequence length="466" mass="52503">MNKTVSIIVGMLGMAALTVLCVSFIAGPSRKEMEKPPEKPNIIFLLTDDHRWDALGVMGNPIIRTPNLDALAKGGVLFPNAYVTTAICCVSRASILSGQYESRHKINDFVTDFSPEAVANTYPLLLKKAGYKIGFVGKYGVGDNPPENQYDFWACNRKGQPPYEYTNQSGKKIHHTDSVAHGVQNFLNDFAGKGPFCLSVSFKAPHELDGNPPTYPVQERFKALYENIKMPVPETADPKYWASFPDFFRTDQNIGRERWKPLFSTPELHQKTVRDYYRLITGVDEVVGKLRAQLKQLKLDQNTIIVFMGDNGFYLGEHGMEGKWFGHEESIRVPLIIYNPALSASRKGTKPARIALNIDIAPTLLSFAGVPIPKTMQGTDLMKPNAPARTDFFYEHTFMGSPRLPKVEGVVTPDFKYMKFIEHGYEELYTIKADPHETKNLATAPAFRKKLDELRNRYQVLKETVQ</sequence>
<organism evidence="3 4">
    <name type="scientific">Larkinella humicola</name>
    <dbReference type="NCBI Taxonomy" id="2607654"/>
    <lineage>
        <taxon>Bacteria</taxon>
        <taxon>Pseudomonadati</taxon>
        <taxon>Bacteroidota</taxon>
        <taxon>Cytophagia</taxon>
        <taxon>Cytophagales</taxon>
        <taxon>Spirosomataceae</taxon>
        <taxon>Larkinella</taxon>
    </lineage>
</organism>
<evidence type="ECO:0000313" key="4">
    <source>
        <dbReference type="Proteomes" id="UP000326344"/>
    </source>
</evidence>
<dbReference type="EMBL" id="VTWS01000005">
    <property type="protein sequence ID" value="KAA9349786.1"/>
    <property type="molecule type" value="Genomic_DNA"/>
</dbReference>
<dbReference type="Gene3D" id="3.40.720.10">
    <property type="entry name" value="Alkaline Phosphatase, subunit A"/>
    <property type="match status" value="1"/>
</dbReference>
<dbReference type="PANTHER" id="PTHR43108:SF6">
    <property type="entry name" value="N-SULPHOGLUCOSAMINE SULPHOHYDROLASE"/>
    <property type="match status" value="1"/>
</dbReference>
<dbReference type="CDD" id="cd16031">
    <property type="entry name" value="G6S_like"/>
    <property type="match status" value="1"/>
</dbReference>
<keyword evidence="1" id="KW-1133">Transmembrane helix</keyword>
<dbReference type="AlphaFoldDB" id="A0A5N1JF80"/>
<name>A0A5N1JF80_9BACT</name>
<comment type="caution">
    <text evidence="3">The sequence shown here is derived from an EMBL/GenBank/DDBJ whole genome shotgun (WGS) entry which is preliminary data.</text>
</comment>
<evidence type="ECO:0000259" key="2">
    <source>
        <dbReference type="Pfam" id="PF00884"/>
    </source>
</evidence>
<dbReference type="Proteomes" id="UP000326344">
    <property type="component" value="Unassembled WGS sequence"/>
</dbReference>
<reference evidence="3 4" key="1">
    <citation type="submission" date="2019-09" db="EMBL/GenBank/DDBJ databases">
        <title>Genome Sequence of Larkinella sp MA1.</title>
        <authorList>
            <person name="Srinivasan S."/>
        </authorList>
    </citation>
    <scope>NUCLEOTIDE SEQUENCE [LARGE SCALE GENOMIC DNA]</scope>
    <source>
        <strain evidence="3 4">MA1</strain>
    </source>
</reference>
<proteinExistence type="predicted"/>
<keyword evidence="1" id="KW-0472">Membrane</keyword>
<feature type="transmembrane region" description="Helical" evidence="1">
    <location>
        <begin position="6"/>
        <end position="26"/>
    </location>
</feature>
<dbReference type="Pfam" id="PF00884">
    <property type="entry name" value="Sulfatase"/>
    <property type="match status" value="1"/>
</dbReference>